<gene>
    <name evidence="3" type="ORF">CQA76_03810</name>
</gene>
<feature type="domain" description="Flagellar Assembly Protein A N-terminal region" evidence="2">
    <location>
        <begin position="127"/>
        <end position="273"/>
    </location>
</feature>
<protein>
    <submittedName>
        <fullName evidence="3">DUF342 domain-containing protein</fullName>
    </submittedName>
</protein>
<dbReference type="RefSeq" id="WP_137622123.1">
    <property type="nucleotide sequence ID" value="NZ_NXMA01000005.1"/>
</dbReference>
<evidence type="ECO:0000256" key="1">
    <source>
        <dbReference type="SAM" id="Coils"/>
    </source>
</evidence>
<accession>A0A4U7BQB9</accession>
<evidence type="ECO:0000259" key="2">
    <source>
        <dbReference type="Pfam" id="PF20250"/>
    </source>
</evidence>
<dbReference type="InterPro" id="IPR046866">
    <property type="entry name" value="FapA_N"/>
</dbReference>
<feature type="coiled-coil region" evidence="1">
    <location>
        <begin position="502"/>
        <end position="536"/>
    </location>
</feature>
<reference evidence="3 4" key="1">
    <citation type="submission" date="2018-05" db="EMBL/GenBank/DDBJ databases">
        <title>Novel Campyloabacter and Helicobacter Species and Strains.</title>
        <authorList>
            <person name="Mannion A.J."/>
            <person name="Shen Z."/>
            <person name="Fox J.G."/>
        </authorList>
    </citation>
    <scope>NUCLEOTIDE SEQUENCE [LARGE SCALE GENOMIC DNA]</scope>
    <source>
        <strain evidence="4">MIT17-670</strain>
    </source>
</reference>
<organism evidence="3 4">
    <name type="scientific">Campylobacter aviculae</name>
    <dbReference type="NCBI Taxonomy" id="2510190"/>
    <lineage>
        <taxon>Bacteria</taxon>
        <taxon>Pseudomonadati</taxon>
        <taxon>Campylobacterota</taxon>
        <taxon>Epsilonproteobacteria</taxon>
        <taxon>Campylobacterales</taxon>
        <taxon>Campylobacteraceae</taxon>
        <taxon>Campylobacter</taxon>
    </lineage>
</organism>
<keyword evidence="4" id="KW-1185">Reference proteome</keyword>
<dbReference type="Proteomes" id="UP000310353">
    <property type="component" value="Unassembled WGS sequence"/>
</dbReference>
<proteinExistence type="predicted"/>
<name>A0A4U7BQB9_9BACT</name>
<dbReference type="EMBL" id="NXMA01000005">
    <property type="protein sequence ID" value="TKX32450.1"/>
    <property type="molecule type" value="Genomic_DNA"/>
</dbReference>
<dbReference type="AlphaFoldDB" id="A0A4U7BQB9"/>
<evidence type="ECO:0000313" key="4">
    <source>
        <dbReference type="Proteomes" id="UP000310353"/>
    </source>
</evidence>
<comment type="caution">
    <text evidence="3">The sequence shown here is derived from an EMBL/GenBank/DDBJ whole genome shotgun (WGS) entry which is preliminary data.</text>
</comment>
<sequence length="620" mass="71692">MTLDEKIISYTENPTQELLEVSSRTSINSNELDFNLLAFSTQYCFSDNKWEKISEKDLNFFEKDEVFLRNDLQIKQEYKIEIFHNNTNQDNFSKAIKLVANKNLTKIVAQIDFSILEYHEKLALELLQNIYKKMLKLKFLIGIRIFDFKKELIAICNQHKKNPLNKTIQLVVTKGIDPEQSQDEKLILLYKEKTTNYTTDEKRSGIIAVDENEVVLRHAKFKQGKEGKNLNLHTLKVLSANENKVQFTCSPAFKAVDQENFTDYIALKKGFVIQDGDRFDIGNFLEFRGVDFKNIGIIRAGLDKDIKIDIKFVSDMQDAVNSGVGIECEELNIAGNVGSNTHLKATKMKIEGITHSKAQIYAKEGYIKTHRGFAEGEKLSVDLLEGGTIKAKEVKIKKSLGGTIQADKIYIENLENNNTCVFYDCAVVEYMKGQNNKFNIKVKTLDKDYDKEFLQIKERISTLNHKISKLKHFISSSKNGVLNIEKKVAELKNQGKNIPPQYEKILKEFSLQNNEFNKLQNEEKEVLELKKKLHSELLVLEKTLFDAKFINKNGKWSEMNEIRFSLIEPKKDIFYSSFTNESAKFIGLEKRVENNQELIEIRKKLDYDQKDIEWLSPSKE</sequence>
<keyword evidence="1" id="KW-0175">Coiled coil</keyword>
<evidence type="ECO:0000313" key="3">
    <source>
        <dbReference type="EMBL" id="TKX32450.1"/>
    </source>
</evidence>
<dbReference type="OrthoDB" id="5353360at2"/>
<dbReference type="Pfam" id="PF20250">
    <property type="entry name" value="FapA_N"/>
    <property type="match status" value="1"/>
</dbReference>